<protein>
    <recommendedName>
        <fullName evidence="1">Reverse transcriptase Ty1/copia-type domain-containing protein</fullName>
    </recommendedName>
</protein>
<dbReference type="PANTHER" id="PTHR11439">
    <property type="entry name" value="GAG-POL-RELATED RETROTRANSPOSON"/>
    <property type="match status" value="1"/>
</dbReference>
<reference evidence="2 3" key="1">
    <citation type="submission" date="2019-05" db="EMBL/GenBank/DDBJ databases">
        <title>Mikania micrantha, genome provides insights into the molecular mechanism of rapid growth.</title>
        <authorList>
            <person name="Liu B."/>
        </authorList>
    </citation>
    <scope>NUCLEOTIDE SEQUENCE [LARGE SCALE GENOMIC DNA]</scope>
    <source>
        <strain evidence="2">NLD-2019</strain>
        <tissue evidence="2">Leaf</tissue>
    </source>
</reference>
<dbReference type="PANTHER" id="PTHR11439:SF515">
    <property type="entry name" value="GAG-POL POLYPROTEIN"/>
    <property type="match status" value="1"/>
</dbReference>
<dbReference type="Pfam" id="PF07727">
    <property type="entry name" value="RVT_2"/>
    <property type="match status" value="1"/>
</dbReference>
<dbReference type="EMBL" id="SZYD01000002">
    <property type="protein sequence ID" value="KAD7117131.1"/>
    <property type="molecule type" value="Genomic_DNA"/>
</dbReference>
<evidence type="ECO:0000259" key="1">
    <source>
        <dbReference type="Pfam" id="PF07727"/>
    </source>
</evidence>
<dbReference type="SUPFAM" id="SSF56672">
    <property type="entry name" value="DNA/RNA polymerases"/>
    <property type="match status" value="1"/>
</dbReference>
<dbReference type="Proteomes" id="UP000326396">
    <property type="component" value="Linkage Group LG10"/>
</dbReference>
<accession>A0A5N6PWF2</accession>
<feature type="domain" description="Reverse transcriptase Ty1/copia-type" evidence="1">
    <location>
        <begin position="79"/>
        <end position="321"/>
    </location>
</feature>
<comment type="caution">
    <text evidence="2">The sequence shown here is derived from an EMBL/GenBank/DDBJ whole genome shotgun (WGS) entry which is preliminary data.</text>
</comment>
<dbReference type="InterPro" id="IPR013103">
    <property type="entry name" value="RVT_2"/>
</dbReference>
<proteinExistence type="predicted"/>
<dbReference type="AlphaFoldDB" id="A0A5N6PWF2"/>
<evidence type="ECO:0000313" key="2">
    <source>
        <dbReference type="EMBL" id="KAD7117131.1"/>
    </source>
</evidence>
<dbReference type="InterPro" id="IPR043502">
    <property type="entry name" value="DNA/RNA_pol_sf"/>
</dbReference>
<evidence type="ECO:0000313" key="3">
    <source>
        <dbReference type="Proteomes" id="UP000326396"/>
    </source>
</evidence>
<organism evidence="2 3">
    <name type="scientific">Mikania micrantha</name>
    <name type="common">bitter vine</name>
    <dbReference type="NCBI Taxonomy" id="192012"/>
    <lineage>
        <taxon>Eukaryota</taxon>
        <taxon>Viridiplantae</taxon>
        <taxon>Streptophyta</taxon>
        <taxon>Embryophyta</taxon>
        <taxon>Tracheophyta</taxon>
        <taxon>Spermatophyta</taxon>
        <taxon>Magnoliopsida</taxon>
        <taxon>eudicotyledons</taxon>
        <taxon>Gunneridae</taxon>
        <taxon>Pentapetalae</taxon>
        <taxon>asterids</taxon>
        <taxon>campanulids</taxon>
        <taxon>Asterales</taxon>
        <taxon>Asteraceae</taxon>
        <taxon>Asteroideae</taxon>
        <taxon>Heliantheae alliance</taxon>
        <taxon>Eupatorieae</taxon>
        <taxon>Mikania</taxon>
    </lineage>
</organism>
<dbReference type="OrthoDB" id="1733202at2759"/>
<sequence>MINNNSSIFDHTPPKGLKSVQQIYQKTTALTDEQVQEKYDMWDELLLVSEEPTTYEDAADIPSWKAAMQAEIEAIHKDKTWTLVQLPSNHKAIGLKWVYKLKKDANGNITRHKACLVAKGYVQKKGIDFEEAFAPAARIETIRLILAMAAKDKWVVHHLDVKSAFINGDLQEEVYVTQPKGFEVKGKESMVFKLHKALYGLRQAPRAWNLKLEKSLKDKGFHKCAQEQAVYKLHKTGSILIVGVYVDDLIVTGSSERVIYEFKEKMKVVFEMSDLGKLSYYLGIEVCQDEGSITLNQERYAIKILETIGMLNCNEAKWPMESKLQLFKDEEGKDVNLTEYRKIVGSLRYLVHTRPDLSYSVGVVSKYMQTPKESHYAAVKQILRYLKGTTGYGLRYCSGGDAKLIGYSDSSYGTDLDDRRGTTGIAFYFSGKLITWCS</sequence>
<gene>
    <name evidence="2" type="ORF">E3N88_04399</name>
</gene>
<keyword evidence="3" id="KW-1185">Reference proteome</keyword>
<name>A0A5N6PWF2_9ASTR</name>